<sequence>MVKFLKIISLFKEPVLDLGHDLQSFYQLLSSILSQSKLRYIFDGLGHLCASIFIHSSQHMPRLSDSAKKRVCRNIWGVQQRLSQITARREAELDRARAFFELLSHDTDRLMLLIPDRKSQFTSAELGHLITLSVRSNPTLANQHGALEQRLAQLSSILKEPV</sequence>
<evidence type="ECO:0000256" key="1">
    <source>
        <dbReference type="RuleBase" id="RU367079"/>
    </source>
</evidence>
<reference evidence="3" key="1">
    <citation type="submission" date="2016-11" db="UniProtKB">
        <authorList>
            <consortium name="WormBaseParasite"/>
        </authorList>
    </citation>
    <scope>IDENTIFICATION</scope>
</reference>
<keyword evidence="1" id="KW-0268">Exocytosis</keyword>
<name>A0A1I7WFW0_HETBA</name>
<dbReference type="GO" id="GO:0006612">
    <property type="term" value="P:protein targeting to membrane"/>
    <property type="evidence" value="ECO:0007669"/>
    <property type="project" value="UniProtKB-UniRule"/>
</dbReference>
<comment type="function">
    <text evidence="1">Component of the exocyst complex involved in the docking of exocytic vesicles with fusion sites on the plasma membrane.</text>
</comment>
<dbReference type="GO" id="GO:0007268">
    <property type="term" value="P:chemical synaptic transmission"/>
    <property type="evidence" value="ECO:0007669"/>
    <property type="project" value="TreeGrafter"/>
</dbReference>
<accession>A0A1I7WFW0</accession>
<dbReference type="InterPro" id="IPR039682">
    <property type="entry name" value="Sec8/EXOC4"/>
</dbReference>
<dbReference type="WBParaSite" id="Hba_03869">
    <property type="protein sequence ID" value="Hba_03869"/>
    <property type="gene ID" value="Hba_03869"/>
</dbReference>
<comment type="similarity">
    <text evidence="1">Belongs to the SEC8 family.</text>
</comment>
<dbReference type="GO" id="GO:0032584">
    <property type="term" value="C:growth cone membrane"/>
    <property type="evidence" value="ECO:0007669"/>
    <property type="project" value="TreeGrafter"/>
</dbReference>
<keyword evidence="1" id="KW-0813">Transport</keyword>
<dbReference type="PANTHER" id="PTHR14146:SF0">
    <property type="entry name" value="EXOCYST COMPLEX COMPONENT 4"/>
    <property type="match status" value="1"/>
</dbReference>
<dbReference type="GO" id="GO:0015031">
    <property type="term" value="P:protein transport"/>
    <property type="evidence" value="ECO:0007669"/>
    <property type="project" value="UniProtKB-KW"/>
</dbReference>
<dbReference type="GO" id="GO:0045202">
    <property type="term" value="C:synapse"/>
    <property type="evidence" value="ECO:0007669"/>
    <property type="project" value="TreeGrafter"/>
</dbReference>
<proteinExistence type="inferred from homology"/>
<evidence type="ECO:0000313" key="3">
    <source>
        <dbReference type="WBParaSite" id="Hba_03869"/>
    </source>
</evidence>
<dbReference type="GO" id="GO:0006893">
    <property type="term" value="P:Golgi to plasma membrane transport"/>
    <property type="evidence" value="ECO:0007669"/>
    <property type="project" value="TreeGrafter"/>
</dbReference>
<organism evidence="2 3">
    <name type="scientific">Heterorhabditis bacteriophora</name>
    <name type="common">Entomopathogenic nematode worm</name>
    <dbReference type="NCBI Taxonomy" id="37862"/>
    <lineage>
        <taxon>Eukaryota</taxon>
        <taxon>Metazoa</taxon>
        <taxon>Ecdysozoa</taxon>
        <taxon>Nematoda</taxon>
        <taxon>Chromadorea</taxon>
        <taxon>Rhabditida</taxon>
        <taxon>Rhabditina</taxon>
        <taxon>Rhabditomorpha</taxon>
        <taxon>Strongyloidea</taxon>
        <taxon>Heterorhabditidae</taxon>
        <taxon>Heterorhabditis</taxon>
    </lineage>
</organism>
<dbReference type="AlphaFoldDB" id="A0A1I7WFW0"/>
<dbReference type="GO" id="GO:0000145">
    <property type="term" value="C:exocyst"/>
    <property type="evidence" value="ECO:0007669"/>
    <property type="project" value="UniProtKB-UniRule"/>
</dbReference>
<dbReference type="PANTHER" id="PTHR14146">
    <property type="entry name" value="EXOCYST COMPLEX COMPONENT 4"/>
    <property type="match status" value="1"/>
</dbReference>
<keyword evidence="1" id="KW-0653">Protein transport</keyword>
<evidence type="ECO:0000313" key="2">
    <source>
        <dbReference type="Proteomes" id="UP000095283"/>
    </source>
</evidence>
<dbReference type="GO" id="GO:0090522">
    <property type="term" value="P:vesicle tethering involved in exocytosis"/>
    <property type="evidence" value="ECO:0007669"/>
    <property type="project" value="UniProtKB-UniRule"/>
</dbReference>
<keyword evidence="2" id="KW-1185">Reference proteome</keyword>
<dbReference type="Proteomes" id="UP000095283">
    <property type="component" value="Unplaced"/>
</dbReference>
<protein>
    <recommendedName>
        <fullName evidence="1">Exocyst complex component Sec8</fullName>
    </recommendedName>
</protein>